<dbReference type="Pfam" id="PF00326">
    <property type="entry name" value="Peptidase_S9"/>
    <property type="match status" value="1"/>
</dbReference>
<dbReference type="InterPro" id="IPR029058">
    <property type="entry name" value="AB_hydrolase_fold"/>
</dbReference>
<evidence type="ECO:0000256" key="1">
    <source>
        <dbReference type="SAM" id="MobiDB-lite"/>
    </source>
</evidence>
<reference evidence="4 5" key="1">
    <citation type="submission" date="2019-02" db="EMBL/GenBank/DDBJ databases">
        <title>Deep-cultivation of Planctomycetes and their phenomic and genomic characterization uncovers novel biology.</title>
        <authorList>
            <person name="Wiegand S."/>
            <person name="Jogler M."/>
            <person name="Boedeker C."/>
            <person name="Pinto D."/>
            <person name="Vollmers J."/>
            <person name="Rivas-Marin E."/>
            <person name="Kohn T."/>
            <person name="Peeters S.H."/>
            <person name="Heuer A."/>
            <person name="Rast P."/>
            <person name="Oberbeckmann S."/>
            <person name="Bunk B."/>
            <person name="Jeske O."/>
            <person name="Meyerdierks A."/>
            <person name="Storesund J.E."/>
            <person name="Kallscheuer N."/>
            <person name="Luecker S."/>
            <person name="Lage O.M."/>
            <person name="Pohl T."/>
            <person name="Merkel B.J."/>
            <person name="Hornburger P."/>
            <person name="Mueller R.-W."/>
            <person name="Bruemmer F."/>
            <person name="Labrenz M."/>
            <person name="Spormann A.M."/>
            <person name="Op den Camp H."/>
            <person name="Overmann J."/>
            <person name="Amann R."/>
            <person name="Jetten M.S.M."/>
            <person name="Mascher T."/>
            <person name="Medema M.H."/>
            <person name="Devos D.P."/>
            <person name="Kaster A.-K."/>
            <person name="Ovreas L."/>
            <person name="Rohde M."/>
            <person name="Galperin M.Y."/>
            <person name="Jogler C."/>
        </authorList>
    </citation>
    <scope>NUCLEOTIDE SEQUENCE [LARGE SCALE GENOMIC DNA]</scope>
    <source>
        <strain evidence="4 5">Pan161</strain>
    </source>
</reference>
<feature type="region of interest" description="Disordered" evidence="1">
    <location>
        <begin position="472"/>
        <end position="495"/>
    </location>
</feature>
<evidence type="ECO:0000313" key="4">
    <source>
        <dbReference type="EMBL" id="QDT92875.1"/>
    </source>
</evidence>
<dbReference type="OrthoDB" id="290408at2"/>
<evidence type="ECO:0000313" key="5">
    <source>
        <dbReference type="Proteomes" id="UP000316855"/>
    </source>
</evidence>
<dbReference type="AlphaFoldDB" id="A0A517VIP8"/>
<keyword evidence="2" id="KW-1133">Transmembrane helix</keyword>
<dbReference type="NCBIfam" id="TIGR02098">
    <property type="entry name" value="MJ0042_CXXC"/>
    <property type="match status" value="1"/>
</dbReference>
<dbReference type="Gene3D" id="3.40.50.1820">
    <property type="entry name" value="alpha/beta hydrolase"/>
    <property type="match status" value="1"/>
</dbReference>
<feature type="transmembrane region" description="Helical" evidence="2">
    <location>
        <begin position="122"/>
        <end position="146"/>
    </location>
</feature>
<keyword evidence="5" id="KW-1185">Reference proteome</keyword>
<keyword evidence="2" id="KW-0472">Membrane</keyword>
<dbReference type="Proteomes" id="UP000316855">
    <property type="component" value="Chromosome"/>
</dbReference>
<dbReference type="InterPro" id="IPR001375">
    <property type="entry name" value="Peptidase_S9_cat"/>
</dbReference>
<dbReference type="PANTHER" id="PTHR22946">
    <property type="entry name" value="DIENELACTONE HYDROLASE DOMAIN-CONTAINING PROTEIN-RELATED"/>
    <property type="match status" value="1"/>
</dbReference>
<organism evidence="4 5">
    <name type="scientific">Gimesia algae</name>
    <dbReference type="NCBI Taxonomy" id="2527971"/>
    <lineage>
        <taxon>Bacteria</taxon>
        <taxon>Pseudomonadati</taxon>
        <taxon>Planctomycetota</taxon>
        <taxon>Planctomycetia</taxon>
        <taxon>Planctomycetales</taxon>
        <taxon>Planctomycetaceae</taxon>
        <taxon>Gimesia</taxon>
    </lineage>
</organism>
<feature type="compositionally biased region" description="Polar residues" evidence="1">
    <location>
        <begin position="473"/>
        <end position="492"/>
    </location>
</feature>
<evidence type="ECO:0000256" key="2">
    <source>
        <dbReference type="SAM" id="Phobius"/>
    </source>
</evidence>
<feature type="region of interest" description="Disordered" evidence="1">
    <location>
        <begin position="46"/>
        <end position="115"/>
    </location>
</feature>
<dbReference type="SUPFAM" id="SSF53474">
    <property type="entry name" value="alpha/beta-Hydrolases"/>
    <property type="match status" value="1"/>
</dbReference>
<dbReference type="EMBL" id="CP036343">
    <property type="protein sequence ID" value="QDT92875.1"/>
    <property type="molecule type" value="Genomic_DNA"/>
</dbReference>
<dbReference type="InterPro" id="IPR050261">
    <property type="entry name" value="FrsA_esterase"/>
</dbReference>
<gene>
    <name evidence="4" type="ORF">Pan161_45460</name>
</gene>
<accession>A0A517VIP8</accession>
<feature type="domain" description="Peptidase S9 prolyl oligopeptidase catalytic" evidence="3">
    <location>
        <begin position="303"/>
        <end position="452"/>
    </location>
</feature>
<feature type="compositionally biased region" description="Acidic residues" evidence="1">
    <location>
        <begin position="63"/>
        <end position="83"/>
    </location>
</feature>
<sequence>MIDPLLIKCPHCVASFKIKNKSAFGKKVKCPKCETPFVIPEPVSIKSSSSKKKSKPSTLAEEFFGEESESSFSVPDDEFDNWEADLSNGPADNRSPPKKNVRPPAIPPKIRSRTGSTQSNRFLPLILVAGGILLLFFTFILIKVFVPRTTHPAAMRDQLAGGADLSDAKKLNLPAVDHLETNWPHQGVQGDQVFQERQTASSGKVYDLVCPGEKTATGSTQKFKVYLPPNIPENTQVPCVLVPPAGATLLTGMDIELNDVSLDSEHEPYIKAGFAVVTFSIDGYIGDIENTTNDQFAAAHMKFRKSQAGIINCINAFLQAEETVPGIDRDNIFIAGHSSAGTLSLLFAEYFTNAFQDNSHQLKGCLAYAPAVDPRGFFKENLPIFKSIIPDVEEFIRVSAPVNYTEKINCPVFLFHSVGDQVTSYSNTKIFAAQLQKQGIDVKFVSSSGFDHYQTMIDEGIPNGIRWIKERITGQQRPQPRSTPDSTPNTTPKALPDSMVEINKKIREQREASRARIEKMKMRFQNQEFKDKPDPSIPQQRVIFKVTGYNDFYTNAMKSQPAFWAKSIEDKMEISLERLVAGYIKKSVRLDLQNQLLSFKFTGKLPEDLPQLCAQDNMANAVTLDRDPPVIKKINNDPNSSDSSQGLLFKIFSANGIRFDKNNAARIAEIKLKQLDRYIPGSLKINYEDKWVFIRATGDKEINYQVNNILSGVGISIDSTPTRLTPENITKYENYGAATANPSKMSNPASTASPSKPSQKYVILYGVYGGDDAKESVQRSLKGFVWVDQKSIQFNPHKKEISFTNRSPVDMGALERALTRNKFYQLAISQEALPEKPTEPETKEKAAIN</sequence>
<dbReference type="GO" id="GO:0006508">
    <property type="term" value="P:proteolysis"/>
    <property type="evidence" value="ECO:0007669"/>
    <property type="project" value="InterPro"/>
</dbReference>
<keyword evidence="2" id="KW-0812">Transmembrane</keyword>
<dbReference type="InterPro" id="IPR011723">
    <property type="entry name" value="Znf/thioredoxin_put"/>
</dbReference>
<name>A0A517VIP8_9PLAN</name>
<proteinExistence type="predicted"/>
<dbReference type="KEGG" id="gax:Pan161_45460"/>
<dbReference type="GO" id="GO:0008236">
    <property type="term" value="F:serine-type peptidase activity"/>
    <property type="evidence" value="ECO:0007669"/>
    <property type="project" value="InterPro"/>
</dbReference>
<protein>
    <submittedName>
        <fullName evidence="4">Prolyl oligopeptidase family protein</fullName>
    </submittedName>
</protein>
<evidence type="ECO:0000259" key="3">
    <source>
        <dbReference type="Pfam" id="PF00326"/>
    </source>
</evidence>